<keyword evidence="2" id="KW-1185">Reference proteome</keyword>
<evidence type="ECO:0000313" key="1">
    <source>
        <dbReference type="EMBL" id="WAS93921.1"/>
    </source>
</evidence>
<protein>
    <submittedName>
        <fullName evidence="1">Uncharacterized protein</fullName>
    </submittedName>
</protein>
<sequence length="96" mass="10476">MNSAVRLCPACDGPHADFAFRVRDFDHARCRRCATVFVTPLPDPQALETLYLAPDYHPSAEGQEQRMRPRATRAPPSCAASACVRCSRSAAAPGIF</sequence>
<dbReference type="EMBL" id="CP114040">
    <property type="protein sequence ID" value="WAS93921.1"/>
    <property type="molecule type" value="Genomic_DNA"/>
</dbReference>
<organism evidence="1 2">
    <name type="scientific">Nannocystis punicea</name>
    <dbReference type="NCBI Taxonomy" id="2995304"/>
    <lineage>
        <taxon>Bacteria</taxon>
        <taxon>Pseudomonadati</taxon>
        <taxon>Myxococcota</taxon>
        <taxon>Polyangia</taxon>
        <taxon>Nannocystales</taxon>
        <taxon>Nannocystaceae</taxon>
        <taxon>Nannocystis</taxon>
    </lineage>
</organism>
<gene>
    <name evidence="1" type="ORF">O0S08_47925</name>
</gene>
<evidence type="ECO:0000313" key="2">
    <source>
        <dbReference type="Proteomes" id="UP001164459"/>
    </source>
</evidence>
<accession>A0ABY7H3R2</accession>
<dbReference type="RefSeq" id="WP_269036268.1">
    <property type="nucleotide sequence ID" value="NZ_CP114040.1"/>
</dbReference>
<proteinExistence type="predicted"/>
<dbReference type="Proteomes" id="UP001164459">
    <property type="component" value="Chromosome"/>
</dbReference>
<reference evidence="1" key="1">
    <citation type="submission" date="2022-11" db="EMBL/GenBank/DDBJ databases">
        <title>Minimal conservation of predation-associated metabolite biosynthetic gene clusters underscores biosynthetic potential of Myxococcota including descriptions for ten novel species: Archangium lansinium sp. nov., Myxococcus landrumus sp. nov., Nannocystis bai.</title>
        <authorList>
            <person name="Ahearne A."/>
            <person name="Stevens C."/>
            <person name="Dowd S."/>
        </authorList>
    </citation>
    <scope>NUCLEOTIDE SEQUENCE</scope>
    <source>
        <strain evidence="1">Fl3</strain>
    </source>
</reference>
<name>A0ABY7H3R2_9BACT</name>